<dbReference type="Proteomes" id="UP000708148">
    <property type="component" value="Unassembled WGS sequence"/>
</dbReference>
<sequence>LIKDLEERADELQVSADEDKAAREAMKALLQPILAQHMASGSATAGQTSSAPGDPPKAAKTNVDQGGVQDIGIVGRGKSRITLEPSLPAAPQNGLEPASGSLPASATKRPLDAAHDVGDIADNGAPSSIPPVKRMKKESSEAAPP</sequence>
<keyword evidence="3" id="KW-1185">Reference proteome</keyword>
<comment type="caution">
    <text evidence="2">The sequence shown here is derived from an EMBL/GenBank/DDBJ whole genome shotgun (WGS) entry which is preliminary data.</text>
</comment>
<dbReference type="EMBL" id="CAJHUC010002464">
    <property type="protein sequence ID" value="CAD7703859.1"/>
    <property type="molecule type" value="Genomic_DNA"/>
</dbReference>
<evidence type="ECO:0000256" key="1">
    <source>
        <dbReference type="SAM" id="MobiDB-lite"/>
    </source>
</evidence>
<gene>
    <name evidence="2" type="ORF">OSTQU699_LOCUS9216</name>
</gene>
<feature type="compositionally biased region" description="Basic and acidic residues" evidence="1">
    <location>
        <begin position="109"/>
        <end position="118"/>
    </location>
</feature>
<name>A0A8S1JCG0_9CHLO</name>
<proteinExistence type="predicted"/>
<reference evidence="2" key="1">
    <citation type="submission" date="2020-12" db="EMBL/GenBank/DDBJ databases">
        <authorList>
            <person name="Iha C."/>
        </authorList>
    </citation>
    <scope>NUCLEOTIDE SEQUENCE</scope>
</reference>
<organism evidence="2 3">
    <name type="scientific">Ostreobium quekettii</name>
    <dbReference type="NCBI Taxonomy" id="121088"/>
    <lineage>
        <taxon>Eukaryota</taxon>
        <taxon>Viridiplantae</taxon>
        <taxon>Chlorophyta</taxon>
        <taxon>core chlorophytes</taxon>
        <taxon>Ulvophyceae</taxon>
        <taxon>TCBD clade</taxon>
        <taxon>Bryopsidales</taxon>
        <taxon>Ostreobineae</taxon>
        <taxon>Ostreobiaceae</taxon>
        <taxon>Ostreobium</taxon>
    </lineage>
</organism>
<accession>A0A8S1JCG0</accession>
<evidence type="ECO:0000313" key="2">
    <source>
        <dbReference type="EMBL" id="CAD7703859.1"/>
    </source>
</evidence>
<feature type="non-terminal residue" evidence="2">
    <location>
        <position position="1"/>
    </location>
</feature>
<feature type="region of interest" description="Disordered" evidence="1">
    <location>
        <begin position="38"/>
        <end position="145"/>
    </location>
</feature>
<evidence type="ECO:0000313" key="3">
    <source>
        <dbReference type="Proteomes" id="UP000708148"/>
    </source>
</evidence>
<dbReference type="AlphaFoldDB" id="A0A8S1JCG0"/>
<protein>
    <submittedName>
        <fullName evidence="2">Uncharacterized protein</fullName>
    </submittedName>
</protein>
<feature type="region of interest" description="Disordered" evidence="1">
    <location>
        <begin position="1"/>
        <end position="20"/>
    </location>
</feature>
<feature type="compositionally biased region" description="Low complexity" evidence="1">
    <location>
        <begin position="39"/>
        <end position="51"/>
    </location>
</feature>